<dbReference type="InterPro" id="IPR027684">
    <property type="entry name" value="TBCC"/>
</dbReference>
<evidence type="ECO:0000256" key="7">
    <source>
        <dbReference type="SAM" id="MobiDB-lite"/>
    </source>
</evidence>
<dbReference type="GO" id="GO:0007021">
    <property type="term" value="P:tubulin complex assembly"/>
    <property type="evidence" value="ECO:0007669"/>
    <property type="project" value="TreeGrafter"/>
</dbReference>
<organism evidence="9 10">
    <name type="scientific">Nannochloropsis salina CCMP1776</name>
    <dbReference type="NCBI Taxonomy" id="1027361"/>
    <lineage>
        <taxon>Eukaryota</taxon>
        <taxon>Sar</taxon>
        <taxon>Stramenopiles</taxon>
        <taxon>Ochrophyta</taxon>
        <taxon>Eustigmatophyceae</taxon>
        <taxon>Eustigmatales</taxon>
        <taxon>Monodopsidaceae</taxon>
        <taxon>Microchloropsis</taxon>
        <taxon>Microchloropsis salina</taxon>
    </lineage>
</organism>
<dbReference type="InterPro" id="IPR006599">
    <property type="entry name" value="CARP_motif"/>
</dbReference>
<evidence type="ECO:0000313" key="10">
    <source>
        <dbReference type="Proteomes" id="UP000355283"/>
    </source>
</evidence>
<evidence type="ECO:0000259" key="8">
    <source>
        <dbReference type="PROSITE" id="PS51329"/>
    </source>
</evidence>
<dbReference type="InterPro" id="IPR031925">
    <property type="entry name" value="TBCC_N"/>
</dbReference>
<comment type="subcellular location">
    <subcellularLocation>
        <location evidence="1">Cytoplasm</location>
    </subcellularLocation>
</comment>
<dbReference type="InterPro" id="IPR016098">
    <property type="entry name" value="CAP/MinC_C"/>
</dbReference>
<dbReference type="InterPro" id="IPR038397">
    <property type="entry name" value="TBCC_N_sf"/>
</dbReference>
<proteinExistence type="inferred from homology"/>
<dbReference type="SMART" id="SM00673">
    <property type="entry name" value="CARP"/>
    <property type="match status" value="2"/>
</dbReference>
<dbReference type="PANTHER" id="PTHR15139:SF0">
    <property type="entry name" value="TUBULIN-SPECIFIC CHAPERONE C"/>
    <property type="match status" value="1"/>
</dbReference>
<dbReference type="InterPro" id="IPR017901">
    <property type="entry name" value="C-CAP_CF_C-like"/>
</dbReference>
<accession>A0A4D9D5F9</accession>
<protein>
    <recommendedName>
        <fullName evidence="8">C-CAP/cofactor C-like domain-containing protein</fullName>
    </recommendedName>
</protein>
<evidence type="ECO:0000256" key="1">
    <source>
        <dbReference type="ARBA" id="ARBA00004496"/>
    </source>
</evidence>
<evidence type="ECO:0000256" key="3">
    <source>
        <dbReference type="ARBA" id="ARBA00022490"/>
    </source>
</evidence>
<dbReference type="Pfam" id="PF07986">
    <property type="entry name" value="TBCC"/>
    <property type="match status" value="1"/>
</dbReference>
<evidence type="ECO:0000256" key="2">
    <source>
        <dbReference type="ARBA" id="ARBA00008848"/>
    </source>
</evidence>
<evidence type="ECO:0000313" key="9">
    <source>
        <dbReference type="EMBL" id="TFJ85223.1"/>
    </source>
</evidence>
<dbReference type="Gene3D" id="2.160.20.70">
    <property type="match status" value="1"/>
</dbReference>
<evidence type="ECO:0000256" key="6">
    <source>
        <dbReference type="ARBA" id="ARBA00026055"/>
    </source>
</evidence>
<keyword evidence="3" id="KW-0963">Cytoplasm</keyword>
<feature type="domain" description="C-CAP/cofactor C-like" evidence="8">
    <location>
        <begin position="184"/>
        <end position="338"/>
    </location>
</feature>
<dbReference type="AlphaFoldDB" id="A0A4D9D5F9"/>
<dbReference type="Pfam" id="PF16752">
    <property type="entry name" value="TBCC_N"/>
    <property type="match status" value="1"/>
</dbReference>
<feature type="region of interest" description="Disordered" evidence="7">
    <location>
        <begin position="123"/>
        <end position="173"/>
    </location>
</feature>
<dbReference type="GO" id="GO:0005737">
    <property type="term" value="C:cytoplasm"/>
    <property type="evidence" value="ECO:0007669"/>
    <property type="project" value="UniProtKB-SubCell"/>
</dbReference>
<keyword evidence="4" id="KW-0007">Acetylation</keyword>
<dbReference type="Proteomes" id="UP000355283">
    <property type="component" value="Unassembled WGS sequence"/>
</dbReference>
<name>A0A4D9D5F9_9STRA</name>
<dbReference type="Gene3D" id="1.20.58.1250">
    <property type="entry name" value="Tubulin Binding Cofactor C, N-terminal domain"/>
    <property type="match status" value="1"/>
</dbReference>
<keyword evidence="5" id="KW-0143">Chaperone</keyword>
<evidence type="ECO:0000256" key="4">
    <source>
        <dbReference type="ARBA" id="ARBA00022990"/>
    </source>
</evidence>
<dbReference type="EMBL" id="SDOX01000016">
    <property type="protein sequence ID" value="TFJ85223.1"/>
    <property type="molecule type" value="Genomic_DNA"/>
</dbReference>
<feature type="compositionally biased region" description="Basic and acidic residues" evidence="7">
    <location>
        <begin position="151"/>
        <end position="161"/>
    </location>
</feature>
<dbReference type="PROSITE" id="PS51329">
    <property type="entry name" value="C_CAP_COFACTOR_C"/>
    <property type="match status" value="1"/>
</dbReference>
<comment type="subunit">
    <text evidence="6">Supercomplex made of cofactors A to E. Cofactors A and D function by capturing and stabilizing tubulin in a quasi-native conformation. Cofactor E binds to the cofactor D-tubulin complex; interaction with cofactor C then causes the release of tubulin polypeptides that are committed to the native state.</text>
</comment>
<dbReference type="GO" id="GO:0007023">
    <property type="term" value="P:post-chaperonin tubulin folding pathway"/>
    <property type="evidence" value="ECO:0007669"/>
    <property type="project" value="InterPro"/>
</dbReference>
<dbReference type="InterPro" id="IPR012945">
    <property type="entry name" value="Tubulin-bd_cofactor_C_dom"/>
</dbReference>
<dbReference type="GO" id="GO:0015631">
    <property type="term" value="F:tubulin binding"/>
    <property type="evidence" value="ECO:0007669"/>
    <property type="project" value="InterPro"/>
</dbReference>
<reference evidence="9 10" key="1">
    <citation type="submission" date="2019-01" db="EMBL/GenBank/DDBJ databases">
        <title>Nuclear Genome Assembly of the Microalgal Biofuel strain Nannochloropsis salina CCMP1776.</title>
        <authorList>
            <person name="Hovde B."/>
        </authorList>
    </citation>
    <scope>NUCLEOTIDE SEQUENCE [LARGE SCALE GENOMIC DNA]</scope>
    <source>
        <strain evidence="9 10">CCMP1776</strain>
    </source>
</reference>
<sequence length="387" mass="42448">MKAKEKDFKDPKESVGYFWTDFRRAYDDVVQVLNALLSEEHTETNISSGPGRADNVDDTLSCMDSKIKSLGQLVSNTALSLPPYDMRRAQEETESLRSKLEEVRTALMPRKKFTFAGRRRTASATSSLMVSEGHGRTGMVAEAGGRGGSTPRDRGAMDKRPATPTTPLPAVPPKCAADDSLSAPGVSNLSGAMPGFGPAADANFTFGQLTSEGTEGPPKDLLLRDLTRCTVSLLSPLHFLRCENLRDCKLLCGPVAGPVYLQDCVGCTLYVAGRQLRVHRTYDTTLYVHTVAGPIIEDCDRLRFGPWALAYPGREEQVEEAGLGGTENAWREVKDFKWLRAQASPHWQVLPQEAWVREEVDGEGWTGGGSHGGGRKEEKEEEEEEEL</sequence>
<dbReference type="PANTHER" id="PTHR15139">
    <property type="entry name" value="TUBULIN FOLDING COFACTOR C"/>
    <property type="match status" value="1"/>
</dbReference>
<keyword evidence="10" id="KW-1185">Reference proteome</keyword>
<feature type="region of interest" description="Disordered" evidence="7">
    <location>
        <begin position="358"/>
        <end position="387"/>
    </location>
</feature>
<comment type="caution">
    <text evidence="9">The sequence shown here is derived from an EMBL/GenBank/DDBJ whole genome shotgun (WGS) entry which is preliminary data.</text>
</comment>
<evidence type="ECO:0000256" key="5">
    <source>
        <dbReference type="ARBA" id="ARBA00023186"/>
    </source>
</evidence>
<comment type="similarity">
    <text evidence="2">Belongs to the TBCC family.</text>
</comment>
<dbReference type="OrthoDB" id="194775at2759"/>
<gene>
    <name evidence="9" type="ORF">NSK_003646</name>
</gene>